<accession>A0ACA9NYZ6</accession>
<organism evidence="1 2">
    <name type="scientific">Acaulospora colombiana</name>
    <dbReference type="NCBI Taxonomy" id="27376"/>
    <lineage>
        <taxon>Eukaryota</taxon>
        <taxon>Fungi</taxon>
        <taxon>Fungi incertae sedis</taxon>
        <taxon>Mucoromycota</taxon>
        <taxon>Glomeromycotina</taxon>
        <taxon>Glomeromycetes</taxon>
        <taxon>Diversisporales</taxon>
        <taxon>Acaulosporaceae</taxon>
        <taxon>Acaulospora</taxon>
    </lineage>
</organism>
<keyword evidence="2" id="KW-1185">Reference proteome</keyword>
<proteinExistence type="predicted"/>
<sequence>VNWPSKVKTTATPSFPTSSRRDRLLANVACDELVWPLKHSPPAHSHVRKRPPDDFRLPRWLKPRRNRECSLPTYGLTTSPAIRLDLSTRQAVMSVVPKPIPKPPFFRWENPEEAVQLETRRLEVLDQIQQCKSANDYKGPPLRELQKKYNRLVDKLDKLERGDELLNRLKTIEFENWQRIVQMVPLVMFDTDAVPGTRPNPIDDVLSLCLVHKEWRKWIYLNPGMWNHLIFDHHFASGSDWAKLEIALKLSGDLPLHMRSILWIHQWDVFYKILGRVADRLETLDLDMGWTYARDSGYTHDYLVEFVEEMPILPSLRELVCPKTNGWPVIFNQLASKAPNLRYIKGIELSLDVFQPEYIHSKPISSEHFLLEVRRYLYRQNKTRPEERFHSANGERAGSLITDLPLNRTQTLALKRKDWPLIDMIPGRLVGLRSLTIDFLMTWQEVHKILRCLHEMPTLRAFAMELSFKTNEVVWSDCKPCNLTSLYIQVDHPLGDQITHLKEVGEARVEQLFEAMAKFMPHINELKFKRLGAWTPRALWDLIPKLKYLHVFSLLGAELSAVEDGQGWPR</sequence>
<gene>
    <name evidence="1" type="ORF">ACOLOM_LOCUS9129</name>
</gene>
<evidence type="ECO:0000313" key="2">
    <source>
        <dbReference type="Proteomes" id="UP000789525"/>
    </source>
</evidence>
<name>A0ACA9NYZ6_9GLOM</name>
<comment type="caution">
    <text evidence="1">The sequence shown here is derived from an EMBL/GenBank/DDBJ whole genome shotgun (WGS) entry which is preliminary data.</text>
</comment>
<reference evidence="1" key="1">
    <citation type="submission" date="2021-06" db="EMBL/GenBank/DDBJ databases">
        <authorList>
            <person name="Kallberg Y."/>
            <person name="Tangrot J."/>
            <person name="Rosling A."/>
        </authorList>
    </citation>
    <scope>NUCLEOTIDE SEQUENCE</scope>
    <source>
        <strain evidence="1">CL356</strain>
    </source>
</reference>
<dbReference type="Proteomes" id="UP000789525">
    <property type="component" value="Unassembled WGS sequence"/>
</dbReference>
<protein>
    <submittedName>
        <fullName evidence="1">6136_t:CDS:1</fullName>
    </submittedName>
</protein>
<dbReference type="EMBL" id="CAJVPT010025628">
    <property type="protein sequence ID" value="CAG8675811.1"/>
    <property type="molecule type" value="Genomic_DNA"/>
</dbReference>
<evidence type="ECO:0000313" key="1">
    <source>
        <dbReference type="EMBL" id="CAG8675811.1"/>
    </source>
</evidence>
<feature type="non-terminal residue" evidence="1">
    <location>
        <position position="1"/>
    </location>
</feature>